<feature type="region of interest" description="Disordered" evidence="1">
    <location>
        <begin position="20"/>
        <end position="87"/>
    </location>
</feature>
<feature type="compositionally biased region" description="Polar residues" evidence="1">
    <location>
        <begin position="21"/>
        <end position="36"/>
    </location>
</feature>
<keyword evidence="3" id="KW-1185">Reference proteome</keyword>
<dbReference type="AlphaFoldDB" id="A0AAF0UR83"/>
<evidence type="ECO:0000313" key="3">
    <source>
        <dbReference type="Proteomes" id="UP001234989"/>
    </source>
</evidence>
<protein>
    <recommendedName>
        <fullName evidence="4">Retrotransposon gag domain-containing protein</fullName>
    </recommendedName>
</protein>
<name>A0AAF0UR83_SOLVR</name>
<accession>A0AAF0UR83</accession>
<organism evidence="2 3">
    <name type="scientific">Solanum verrucosum</name>
    <dbReference type="NCBI Taxonomy" id="315347"/>
    <lineage>
        <taxon>Eukaryota</taxon>
        <taxon>Viridiplantae</taxon>
        <taxon>Streptophyta</taxon>
        <taxon>Embryophyta</taxon>
        <taxon>Tracheophyta</taxon>
        <taxon>Spermatophyta</taxon>
        <taxon>Magnoliopsida</taxon>
        <taxon>eudicotyledons</taxon>
        <taxon>Gunneridae</taxon>
        <taxon>Pentapetalae</taxon>
        <taxon>asterids</taxon>
        <taxon>lamiids</taxon>
        <taxon>Solanales</taxon>
        <taxon>Solanaceae</taxon>
        <taxon>Solanoideae</taxon>
        <taxon>Solaneae</taxon>
        <taxon>Solanum</taxon>
    </lineage>
</organism>
<evidence type="ECO:0000313" key="2">
    <source>
        <dbReference type="EMBL" id="WMV50529.1"/>
    </source>
</evidence>
<feature type="compositionally biased region" description="Low complexity" evidence="1">
    <location>
        <begin position="65"/>
        <end position="82"/>
    </location>
</feature>
<sequence length="165" mass="18449">KECRFLEVAGAIHGCRPRTIGQATTHAGGRSFNTATPPQPSSEKSAKSRLTDRPTVRRLDNVIMPPRRANARNANARNANAAPPVPDQNFLDEIKKIFEVMQVTGNDRVELASYQLKDVFPHRVGRSKGLGIYELEAGYMTVQEYRLKFNQLSRYAPHMVADSRA</sequence>
<evidence type="ECO:0000256" key="1">
    <source>
        <dbReference type="SAM" id="MobiDB-lite"/>
    </source>
</evidence>
<feature type="non-terminal residue" evidence="2">
    <location>
        <position position="1"/>
    </location>
</feature>
<dbReference type="EMBL" id="CP133621">
    <property type="protein sequence ID" value="WMV50529.1"/>
    <property type="molecule type" value="Genomic_DNA"/>
</dbReference>
<reference evidence="2" key="1">
    <citation type="submission" date="2023-08" db="EMBL/GenBank/DDBJ databases">
        <title>A de novo genome assembly of Solanum verrucosum Schlechtendal, a Mexican diploid species geographically isolated from the other diploid A-genome species in potato relatives.</title>
        <authorList>
            <person name="Hosaka K."/>
        </authorList>
    </citation>
    <scope>NUCLEOTIDE SEQUENCE</scope>
    <source>
        <tissue evidence="2">Young leaves</tissue>
    </source>
</reference>
<evidence type="ECO:0008006" key="4">
    <source>
        <dbReference type="Google" id="ProtNLM"/>
    </source>
</evidence>
<proteinExistence type="predicted"/>
<gene>
    <name evidence="2" type="ORF">MTR67_043914</name>
</gene>
<dbReference type="Proteomes" id="UP001234989">
    <property type="component" value="Chromosome 10"/>
</dbReference>
<feature type="compositionally biased region" description="Basic and acidic residues" evidence="1">
    <location>
        <begin position="44"/>
        <end position="60"/>
    </location>
</feature>